<gene>
    <name evidence="2" type="ORF">GOP47_0025361</name>
</gene>
<evidence type="ECO:0000256" key="1">
    <source>
        <dbReference type="SAM" id="MobiDB-lite"/>
    </source>
</evidence>
<accession>A0A9D4U0M6</accession>
<keyword evidence="3" id="KW-1185">Reference proteome</keyword>
<organism evidence="2 3">
    <name type="scientific">Adiantum capillus-veneris</name>
    <name type="common">Maidenhair fern</name>
    <dbReference type="NCBI Taxonomy" id="13818"/>
    <lineage>
        <taxon>Eukaryota</taxon>
        <taxon>Viridiplantae</taxon>
        <taxon>Streptophyta</taxon>
        <taxon>Embryophyta</taxon>
        <taxon>Tracheophyta</taxon>
        <taxon>Polypodiopsida</taxon>
        <taxon>Polypodiidae</taxon>
        <taxon>Polypodiales</taxon>
        <taxon>Pteridineae</taxon>
        <taxon>Pteridaceae</taxon>
        <taxon>Vittarioideae</taxon>
        <taxon>Adiantum</taxon>
    </lineage>
</organism>
<proteinExistence type="predicted"/>
<dbReference type="EMBL" id="JABFUD020000025">
    <property type="protein sequence ID" value="KAI5059042.1"/>
    <property type="molecule type" value="Genomic_DNA"/>
</dbReference>
<sequence>MASSDPWDPPTPRPGMWAASSSPLPSGTPATPQTIAPSRNISRSSSWRYETSKTGSRSRSCGSSGGCCGGAADGVVHSTAPSLARSTHRRLNPCPTHTRHSYLCEVDGSVVRNAEGEHLEILMRDITWNAFRHDLLTNWKSIPKERKEYVLAALHDEFPQPNHDVCFNNAIMMRSIGVLLHCRSEVHDAYKEDRNQPNWVDNEMWGRIKAERDGNPQLFQQQVDAGT</sequence>
<protein>
    <submittedName>
        <fullName evidence="2">Uncharacterized protein</fullName>
    </submittedName>
</protein>
<feature type="region of interest" description="Disordered" evidence="1">
    <location>
        <begin position="1"/>
        <end position="64"/>
    </location>
</feature>
<evidence type="ECO:0000313" key="2">
    <source>
        <dbReference type="EMBL" id="KAI5059042.1"/>
    </source>
</evidence>
<evidence type="ECO:0000313" key="3">
    <source>
        <dbReference type="Proteomes" id="UP000886520"/>
    </source>
</evidence>
<feature type="compositionally biased region" description="Polar residues" evidence="1">
    <location>
        <begin position="19"/>
        <end position="54"/>
    </location>
</feature>
<dbReference type="Proteomes" id="UP000886520">
    <property type="component" value="Chromosome 25"/>
</dbReference>
<name>A0A9D4U0M6_ADICA</name>
<comment type="caution">
    <text evidence="2">The sequence shown here is derived from an EMBL/GenBank/DDBJ whole genome shotgun (WGS) entry which is preliminary data.</text>
</comment>
<dbReference type="AlphaFoldDB" id="A0A9D4U0M6"/>
<reference evidence="2" key="1">
    <citation type="submission" date="2021-01" db="EMBL/GenBank/DDBJ databases">
        <title>Adiantum capillus-veneris genome.</title>
        <authorList>
            <person name="Fang Y."/>
            <person name="Liao Q."/>
        </authorList>
    </citation>
    <scope>NUCLEOTIDE SEQUENCE</scope>
    <source>
        <strain evidence="2">H3</strain>
        <tissue evidence="2">Leaf</tissue>
    </source>
</reference>